<dbReference type="AlphaFoldDB" id="A0A9D3YKY9"/>
<evidence type="ECO:0000313" key="2">
    <source>
        <dbReference type="EMBL" id="KAH3702667.1"/>
    </source>
</evidence>
<gene>
    <name evidence="2" type="ORF">DPMN_077693</name>
</gene>
<accession>A0A9D3YKY9</accession>
<reference evidence="2" key="2">
    <citation type="submission" date="2020-11" db="EMBL/GenBank/DDBJ databases">
        <authorList>
            <person name="McCartney M.A."/>
            <person name="Auch B."/>
            <person name="Kono T."/>
            <person name="Mallez S."/>
            <person name="Becker A."/>
            <person name="Gohl D.M."/>
            <person name="Silverstein K.A.T."/>
            <person name="Koren S."/>
            <person name="Bechman K.B."/>
            <person name="Herman A."/>
            <person name="Abrahante J.E."/>
            <person name="Garbe J."/>
        </authorList>
    </citation>
    <scope>NUCLEOTIDE SEQUENCE</scope>
    <source>
        <strain evidence="2">Duluth1</strain>
        <tissue evidence="2">Whole animal</tissue>
    </source>
</reference>
<comment type="caution">
    <text evidence="2">The sequence shown here is derived from an EMBL/GenBank/DDBJ whole genome shotgun (WGS) entry which is preliminary data.</text>
</comment>
<dbReference type="Proteomes" id="UP000828390">
    <property type="component" value="Unassembled WGS sequence"/>
</dbReference>
<proteinExistence type="predicted"/>
<keyword evidence="1" id="KW-0472">Membrane</keyword>
<protein>
    <submittedName>
        <fullName evidence="2">Uncharacterized protein</fullName>
    </submittedName>
</protein>
<sequence length="76" mass="8804">MFVRSCHRGAFAVRFQRHTIKAPQNRNCQRYRSSSLESFWSPCTCGQKVYLLAAFSACYALTAAKLGIEIIWRRMI</sequence>
<name>A0A9D3YKY9_DREPO</name>
<evidence type="ECO:0000313" key="3">
    <source>
        <dbReference type="Proteomes" id="UP000828390"/>
    </source>
</evidence>
<keyword evidence="1" id="KW-1133">Transmembrane helix</keyword>
<keyword evidence="3" id="KW-1185">Reference proteome</keyword>
<reference evidence="2" key="1">
    <citation type="journal article" date="2019" name="bioRxiv">
        <title>The Genome of the Zebra Mussel, Dreissena polymorpha: A Resource for Invasive Species Research.</title>
        <authorList>
            <person name="McCartney M.A."/>
            <person name="Auch B."/>
            <person name="Kono T."/>
            <person name="Mallez S."/>
            <person name="Zhang Y."/>
            <person name="Obille A."/>
            <person name="Becker A."/>
            <person name="Abrahante J.E."/>
            <person name="Garbe J."/>
            <person name="Badalamenti J.P."/>
            <person name="Herman A."/>
            <person name="Mangelson H."/>
            <person name="Liachko I."/>
            <person name="Sullivan S."/>
            <person name="Sone E.D."/>
            <person name="Koren S."/>
            <person name="Silverstein K.A.T."/>
            <person name="Beckman K.B."/>
            <person name="Gohl D.M."/>
        </authorList>
    </citation>
    <scope>NUCLEOTIDE SEQUENCE</scope>
    <source>
        <strain evidence="2">Duluth1</strain>
        <tissue evidence="2">Whole animal</tissue>
    </source>
</reference>
<dbReference type="EMBL" id="JAIWYP010000015">
    <property type="protein sequence ID" value="KAH3702667.1"/>
    <property type="molecule type" value="Genomic_DNA"/>
</dbReference>
<feature type="transmembrane region" description="Helical" evidence="1">
    <location>
        <begin position="49"/>
        <end position="72"/>
    </location>
</feature>
<evidence type="ECO:0000256" key="1">
    <source>
        <dbReference type="SAM" id="Phobius"/>
    </source>
</evidence>
<keyword evidence="1" id="KW-0812">Transmembrane</keyword>
<organism evidence="2 3">
    <name type="scientific">Dreissena polymorpha</name>
    <name type="common">Zebra mussel</name>
    <name type="synonym">Mytilus polymorpha</name>
    <dbReference type="NCBI Taxonomy" id="45954"/>
    <lineage>
        <taxon>Eukaryota</taxon>
        <taxon>Metazoa</taxon>
        <taxon>Spiralia</taxon>
        <taxon>Lophotrochozoa</taxon>
        <taxon>Mollusca</taxon>
        <taxon>Bivalvia</taxon>
        <taxon>Autobranchia</taxon>
        <taxon>Heteroconchia</taxon>
        <taxon>Euheterodonta</taxon>
        <taxon>Imparidentia</taxon>
        <taxon>Neoheterodontei</taxon>
        <taxon>Myida</taxon>
        <taxon>Dreissenoidea</taxon>
        <taxon>Dreissenidae</taxon>
        <taxon>Dreissena</taxon>
    </lineage>
</organism>